<dbReference type="Pfam" id="PF00015">
    <property type="entry name" value="MCPsignal"/>
    <property type="match status" value="1"/>
</dbReference>
<gene>
    <name evidence="8" type="primary">mcp4_1</name>
    <name evidence="8" type="ORF">CLOSAC_01480</name>
</gene>
<dbReference type="GO" id="GO:0006935">
    <property type="term" value="P:chemotaxis"/>
    <property type="evidence" value="ECO:0007669"/>
    <property type="project" value="InterPro"/>
</dbReference>
<dbReference type="GO" id="GO:0016020">
    <property type="term" value="C:membrane"/>
    <property type="evidence" value="ECO:0007669"/>
    <property type="project" value="InterPro"/>
</dbReference>
<evidence type="ECO:0000313" key="9">
    <source>
        <dbReference type="Proteomes" id="UP000191154"/>
    </source>
</evidence>
<dbReference type="STRING" id="169679.CSACC_34970"/>
<dbReference type="Proteomes" id="UP000191154">
    <property type="component" value="Unassembled WGS sequence"/>
</dbReference>
<feature type="coiled-coil region" evidence="4">
    <location>
        <begin position="269"/>
        <end position="303"/>
    </location>
</feature>
<reference evidence="8 9" key="1">
    <citation type="submission" date="2016-05" db="EMBL/GenBank/DDBJ databases">
        <title>Microbial solvent formation.</title>
        <authorList>
            <person name="Poehlein A."/>
            <person name="Montoya Solano J.D."/>
            <person name="Flitsch S."/>
            <person name="Krabben P."/>
            <person name="Duerre P."/>
            <person name="Daniel R."/>
        </authorList>
    </citation>
    <scope>NUCLEOTIDE SEQUENCE [LARGE SCALE GENOMIC DNA]</scope>
    <source>
        <strain evidence="8 9">L1-8</strain>
    </source>
</reference>
<dbReference type="PROSITE" id="PS50885">
    <property type="entry name" value="HAMP"/>
    <property type="match status" value="1"/>
</dbReference>
<dbReference type="GO" id="GO:0004888">
    <property type="term" value="F:transmembrane signaling receptor activity"/>
    <property type="evidence" value="ECO:0007669"/>
    <property type="project" value="InterPro"/>
</dbReference>
<dbReference type="PRINTS" id="PR00260">
    <property type="entry name" value="CHEMTRNSDUCR"/>
</dbReference>
<feature type="transmembrane region" description="Helical" evidence="5">
    <location>
        <begin position="185"/>
        <end position="208"/>
    </location>
</feature>
<evidence type="ECO:0000256" key="2">
    <source>
        <dbReference type="ARBA" id="ARBA00029447"/>
    </source>
</evidence>
<keyword evidence="1 3" id="KW-0807">Transducer</keyword>
<dbReference type="SMART" id="SM00304">
    <property type="entry name" value="HAMP"/>
    <property type="match status" value="1"/>
</dbReference>
<dbReference type="InterPro" id="IPR047347">
    <property type="entry name" value="YvaQ-like_sensor"/>
</dbReference>
<accession>A0A1S8NHE8</accession>
<comment type="caution">
    <text evidence="8">The sequence shown here is derived from an EMBL/GenBank/DDBJ whole genome shotgun (WGS) entry which is preliminary data.</text>
</comment>
<evidence type="ECO:0000256" key="3">
    <source>
        <dbReference type="PROSITE-ProRule" id="PRU00284"/>
    </source>
</evidence>
<dbReference type="CDD" id="cd19411">
    <property type="entry name" value="MCP2201-like_sensor"/>
    <property type="match status" value="1"/>
</dbReference>
<evidence type="ECO:0000256" key="1">
    <source>
        <dbReference type="ARBA" id="ARBA00023224"/>
    </source>
</evidence>
<keyword evidence="4" id="KW-0175">Coiled coil</keyword>
<dbReference type="PANTHER" id="PTHR32089:SF112">
    <property type="entry name" value="LYSOZYME-LIKE PROTEIN-RELATED"/>
    <property type="match status" value="1"/>
</dbReference>
<dbReference type="EMBL" id="LZYZ01000001">
    <property type="protein sequence ID" value="OOM15877.1"/>
    <property type="molecule type" value="Genomic_DNA"/>
</dbReference>
<keyword evidence="5" id="KW-0472">Membrane</keyword>
<evidence type="ECO:0000256" key="4">
    <source>
        <dbReference type="SAM" id="Coils"/>
    </source>
</evidence>
<dbReference type="Pfam" id="PF12729">
    <property type="entry name" value="4HB_MCP_1"/>
    <property type="match status" value="1"/>
</dbReference>
<name>A0A1S8NHE8_CLOSA</name>
<organism evidence="8 9">
    <name type="scientific">Clostridium saccharobutylicum</name>
    <dbReference type="NCBI Taxonomy" id="169679"/>
    <lineage>
        <taxon>Bacteria</taxon>
        <taxon>Bacillati</taxon>
        <taxon>Bacillota</taxon>
        <taxon>Clostridia</taxon>
        <taxon>Eubacteriales</taxon>
        <taxon>Clostridiaceae</taxon>
        <taxon>Clostridium</taxon>
    </lineage>
</organism>
<keyword evidence="5" id="KW-0812">Transmembrane</keyword>
<dbReference type="Gene3D" id="1.10.287.950">
    <property type="entry name" value="Methyl-accepting chemotaxis protein"/>
    <property type="match status" value="1"/>
</dbReference>
<feature type="domain" description="HAMP" evidence="7">
    <location>
        <begin position="209"/>
        <end position="263"/>
    </location>
</feature>
<proteinExistence type="inferred from homology"/>
<dbReference type="PROSITE" id="PS50111">
    <property type="entry name" value="CHEMOTAXIS_TRANSDUC_2"/>
    <property type="match status" value="1"/>
</dbReference>
<feature type="domain" description="Methyl-accepting transducer" evidence="6">
    <location>
        <begin position="275"/>
        <end position="519"/>
    </location>
</feature>
<dbReference type="Pfam" id="PF00672">
    <property type="entry name" value="HAMP"/>
    <property type="match status" value="1"/>
</dbReference>
<dbReference type="InterPro" id="IPR004089">
    <property type="entry name" value="MCPsignal_dom"/>
</dbReference>
<dbReference type="RefSeq" id="WP_077863658.1">
    <property type="nucleotide sequence ID" value="NZ_LZYZ01000001.1"/>
</dbReference>
<dbReference type="SMART" id="SM00283">
    <property type="entry name" value="MA"/>
    <property type="match status" value="1"/>
</dbReference>
<dbReference type="PANTHER" id="PTHR32089">
    <property type="entry name" value="METHYL-ACCEPTING CHEMOTAXIS PROTEIN MCPB"/>
    <property type="match status" value="1"/>
</dbReference>
<dbReference type="AlphaFoldDB" id="A0A1S8NHE8"/>
<keyword evidence="5" id="KW-1133">Transmembrane helix</keyword>
<protein>
    <submittedName>
        <fullName evidence="8">Methyl-accepting chemotaxis protein 4</fullName>
    </submittedName>
</protein>
<dbReference type="GO" id="GO:0007165">
    <property type="term" value="P:signal transduction"/>
    <property type="evidence" value="ECO:0007669"/>
    <property type="project" value="UniProtKB-KW"/>
</dbReference>
<dbReference type="InterPro" id="IPR004090">
    <property type="entry name" value="Chemotax_Me-accpt_rcpt"/>
</dbReference>
<evidence type="ECO:0000256" key="5">
    <source>
        <dbReference type="SAM" id="Phobius"/>
    </source>
</evidence>
<dbReference type="SUPFAM" id="SSF58104">
    <property type="entry name" value="Methyl-accepting chemotaxis protein (MCP) signaling domain"/>
    <property type="match status" value="1"/>
</dbReference>
<dbReference type="InterPro" id="IPR024478">
    <property type="entry name" value="HlyB_4HB_MCP"/>
</dbReference>
<sequence>MLRTIKSKLIFLISILLIAIVYIGASSLLSLQGSNNQTKLLSDKIIPRVIYSEELNTMASDFRILEYEHIIVQDQQTMSAKEEAMNSKEKEIEDNLNMYKQTIYTEEGQKLFNAAEKDWSDYLVLHKQVIELSRNLKTDDSMAIMNTKSKETFEAFSDSLLKLVNFNKDNANNARLEAEQGYSKVFTASLITIILVFVIGIGLSAFIIQSVRKSLNILKGELDDLSEKGGDLTKDIVVPSKDEINDLAFSINKFIHNLRGIVGSVNESTDNIEAVVNNIEGAINDLNENIEQVSANTEELAATMEETAASAEEMSATSQEIKTAVETIAQKSQEGAIQAGEINKRATDMRENVQASQKKSGEVFMATKAELEKAIESSKIVDKINILSDSIMEITSQTNLLALNAAIEAARAGEAGKGFSVVAEEIRKLAEESQNTVAEIQGITGKVTKSVEDLSKQSNKLLDFIETDVANDYSNIVDISQQYSKDAEFVDSLVSDFSATSEELLASLTDVLTTIDSVANAASEGAGGTTDIATRVSEVSSKSNILSKEASVSKENAHKLKQEISKFKV</sequence>
<evidence type="ECO:0000313" key="8">
    <source>
        <dbReference type="EMBL" id="OOM15877.1"/>
    </source>
</evidence>
<comment type="similarity">
    <text evidence="2">Belongs to the methyl-accepting chemotaxis (MCP) protein family.</text>
</comment>
<evidence type="ECO:0000259" key="7">
    <source>
        <dbReference type="PROSITE" id="PS50885"/>
    </source>
</evidence>
<dbReference type="CDD" id="cd06225">
    <property type="entry name" value="HAMP"/>
    <property type="match status" value="1"/>
</dbReference>
<dbReference type="InterPro" id="IPR003660">
    <property type="entry name" value="HAMP_dom"/>
</dbReference>
<evidence type="ECO:0000259" key="6">
    <source>
        <dbReference type="PROSITE" id="PS50111"/>
    </source>
</evidence>